<keyword evidence="5 8" id="KW-0472">Membrane</keyword>
<gene>
    <name evidence="10" type="ORF">SEMRO_118_G057720.1</name>
</gene>
<accession>A0A9N8DJB5</accession>
<feature type="transmembrane region" description="Helical" evidence="8">
    <location>
        <begin position="463"/>
        <end position="483"/>
    </location>
</feature>
<comment type="caution">
    <text evidence="10">The sequence shown here is derived from an EMBL/GenBank/DDBJ whole genome shotgun (WGS) entry which is preliminary data.</text>
</comment>
<evidence type="ECO:0000256" key="7">
    <source>
        <dbReference type="SAM" id="MobiDB-lite"/>
    </source>
</evidence>
<feature type="compositionally biased region" description="Basic and acidic residues" evidence="7">
    <location>
        <begin position="1"/>
        <end position="16"/>
    </location>
</feature>
<reference evidence="10" key="1">
    <citation type="submission" date="2020-06" db="EMBL/GenBank/DDBJ databases">
        <authorList>
            <consortium name="Plant Systems Biology data submission"/>
        </authorList>
    </citation>
    <scope>NUCLEOTIDE SEQUENCE</scope>
    <source>
        <strain evidence="10">D6</strain>
    </source>
</reference>
<dbReference type="OrthoDB" id="10258068at2759"/>
<dbReference type="GO" id="GO:0007168">
    <property type="term" value="P:receptor guanylyl cyclase signaling pathway"/>
    <property type="evidence" value="ECO:0007669"/>
    <property type="project" value="TreeGrafter"/>
</dbReference>
<feature type="region of interest" description="Disordered" evidence="7">
    <location>
        <begin position="1"/>
        <end position="35"/>
    </location>
</feature>
<dbReference type="EMBL" id="CAICTM010000117">
    <property type="protein sequence ID" value="CAB9501779.1"/>
    <property type="molecule type" value="Genomic_DNA"/>
</dbReference>
<sequence>MTMMMPKEDTKTRVTLDGDDDVDDDGSVSLCGSTGGEDDALAKKKTREADLERQRFVGSKETVAVAWLRVLTFGVLLVTALIVCLGVYFYTRNDEQQDFEYVFESSAERVIQSFHTSVARIMAGGDAMSVAITSYALDTGATFPFVTIPNFELRGANTRILTKSIASNFFPLIHDKDRPAWEDYVTRKITQDKIQFKSFMAENQYVAQQDKFFGLETVPFKPPANTPLAGRNFSSQLGMLKGGVQPNGTGPYLAFYQTSPVLPAPALPNLNILTFPPLAAGVKHVLASNLAYLSKAVDPSPMFHMFLARGQYRHQKEAFLGDAATPFIYPVFDSFPNANNNNNKNRTLVGVTLSNIYWRLHFENILPPNARGIVVVLSNNANQTFTYQINGADVDYLGKGDLHDAAYDDYGVSADISQHLQSHASVVTQAYTAVPIAETGVQYQLHIYPSAEMAQQYISNEPILFGCVVALVFVFTSIVFLFYNHMVERRQRAVVDRAVKSAAVVSNLFPEQIKEELINNSGGGGTSSTALDEPFKLPGARKEKWTVSRQQQQQQSMTTRPKLAQKHPHVTVLFADIAGFTSWSSDRDPEDVFVLLETFYAAFDALAAKREVFKVETIGDCYLACTGMPNAQPDHAMRMCKFARDCLQRVNVLTSRLAPTLGQDTLKLGFRVGLHSGAVTAGVLKSDKARYQIFGDTVNTAARMESNGLKGKIHMSEETFKQLVAQGKENILVEREEKIFAKGKGHLQTYFLSDDFVNRRSETATFSQISGNNSVAFFGIEASERKDISSGGDLWEDDDVPYAAASALAGESQEIVGAIAVAQQEGSMQESGSDWL</sequence>
<evidence type="ECO:0000256" key="6">
    <source>
        <dbReference type="ARBA" id="ARBA00023239"/>
    </source>
</evidence>
<evidence type="ECO:0000256" key="2">
    <source>
        <dbReference type="ARBA" id="ARBA00022692"/>
    </source>
</evidence>
<feature type="domain" description="Guanylate cyclase" evidence="9">
    <location>
        <begin position="571"/>
        <end position="705"/>
    </location>
</feature>
<organism evidence="10 11">
    <name type="scientific">Seminavis robusta</name>
    <dbReference type="NCBI Taxonomy" id="568900"/>
    <lineage>
        <taxon>Eukaryota</taxon>
        <taxon>Sar</taxon>
        <taxon>Stramenopiles</taxon>
        <taxon>Ochrophyta</taxon>
        <taxon>Bacillariophyta</taxon>
        <taxon>Bacillariophyceae</taxon>
        <taxon>Bacillariophycidae</taxon>
        <taxon>Naviculales</taxon>
        <taxon>Naviculaceae</taxon>
        <taxon>Seminavis</taxon>
    </lineage>
</organism>
<feature type="transmembrane region" description="Helical" evidence="8">
    <location>
        <begin position="63"/>
        <end position="90"/>
    </location>
</feature>
<protein>
    <submittedName>
        <fullName evidence="10">Receptor-type guanylate cyclase gcy</fullName>
    </submittedName>
</protein>
<name>A0A9N8DJB5_9STRA</name>
<comment type="subcellular location">
    <subcellularLocation>
        <location evidence="1">Membrane</location>
    </subcellularLocation>
</comment>
<evidence type="ECO:0000313" key="10">
    <source>
        <dbReference type="EMBL" id="CAB9501779.1"/>
    </source>
</evidence>
<proteinExistence type="predicted"/>
<dbReference type="PROSITE" id="PS50125">
    <property type="entry name" value="GUANYLATE_CYCLASE_2"/>
    <property type="match status" value="1"/>
</dbReference>
<dbReference type="GO" id="GO:0005886">
    <property type="term" value="C:plasma membrane"/>
    <property type="evidence" value="ECO:0007669"/>
    <property type="project" value="TreeGrafter"/>
</dbReference>
<dbReference type="InterPro" id="IPR050401">
    <property type="entry name" value="Cyclic_nucleotide_synthase"/>
</dbReference>
<evidence type="ECO:0000256" key="3">
    <source>
        <dbReference type="ARBA" id="ARBA00022741"/>
    </source>
</evidence>
<keyword evidence="2 8" id="KW-0812">Transmembrane</keyword>
<keyword evidence="3" id="KW-0547">Nucleotide-binding</keyword>
<dbReference type="GO" id="GO:0000166">
    <property type="term" value="F:nucleotide binding"/>
    <property type="evidence" value="ECO:0007669"/>
    <property type="project" value="UniProtKB-KW"/>
</dbReference>
<dbReference type="CDD" id="cd07302">
    <property type="entry name" value="CHD"/>
    <property type="match status" value="1"/>
</dbReference>
<dbReference type="Proteomes" id="UP001153069">
    <property type="component" value="Unassembled WGS sequence"/>
</dbReference>
<dbReference type="GO" id="GO:0004016">
    <property type="term" value="F:adenylate cyclase activity"/>
    <property type="evidence" value="ECO:0007669"/>
    <property type="project" value="TreeGrafter"/>
</dbReference>
<dbReference type="PANTHER" id="PTHR11920">
    <property type="entry name" value="GUANYLYL CYCLASE"/>
    <property type="match status" value="1"/>
</dbReference>
<dbReference type="InterPro" id="IPR001054">
    <property type="entry name" value="A/G_cyclase"/>
</dbReference>
<dbReference type="Pfam" id="PF00211">
    <property type="entry name" value="Guanylate_cyc"/>
    <property type="match status" value="1"/>
</dbReference>
<dbReference type="AlphaFoldDB" id="A0A9N8DJB5"/>
<keyword evidence="10" id="KW-0675">Receptor</keyword>
<dbReference type="SUPFAM" id="SSF55073">
    <property type="entry name" value="Nucleotide cyclase"/>
    <property type="match status" value="1"/>
</dbReference>
<evidence type="ECO:0000256" key="1">
    <source>
        <dbReference type="ARBA" id="ARBA00004370"/>
    </source>
</evidence>
<dbReference type="PANTHER" id="PTHR11920:SF335">
    <property type="entry name" value="GUANYLATE CYCLASE"/>
    <property type="match status" value="1"/>
</dbReference>
<keyword evidence="4 8" id="KW-1133">Transmembrane helix</keyword>
<dbReference type="GO" id="GO:0004383">
    <property type="term" value="F:guanylate cyclase activity"/>
    <property type="evidence" value="ECO:0007669"/>
    <property type="project" value="TreeGrafter"/>
</dbReference>
<evidence type="ECO:0000256" key="4">
    <source>
        <dbReference type="ARBA" id="ARBA00022989"/>
    </source>
</evidence>
<dbReference type="Gene3D" id="3.30.70.1230">
    <property type="entry name" value="Nucleotide cyclase"/>
    <property type="match status" value="1"/>
</dbReference>
<evidence type="ECO:0000259" key="9">
    <source>
        <dbReference type="PROSITE" id="PS50125"/>
    </source>
</evidence>
<keyword evidence="11" id="KW-1185">Reference proteome</keyword>
<evidence type="ECO:0000256" key="5">
    <source>
        <dbReference type="ARBA" id="ARBA00023136"/>
    </source>
</evidence>
<feature type="compositionally biased region" description="Acidic residues" evidence="7">
    <location>
        <begin position="17"/>
        <end position="26"/>
    </location>
</feature>
<dbReference type="SMART" id="SM00044">
    <property type="entry name" value="CYCc"/>
    <property type="match status" value="1"/>
</dbReference>
<dbReference type="InterPro" id="IPR029787">
    <property type="entry name" value="Nucleotide_cyclase"/>
</dbReference>
<dbReference type="GO" id="GO:0035556">
    <property type="term" value="P:intracellular signal transduction"/>
    <property type="evidence" value="ECO:0007669"/>
    <property type="project" value="InterPro"/>
</dbReference>
<evidence type="ECO:0000256" key="8">
    <source>
        <dbReference type="SAM" id="Phobius"/>
    </source>
</evidence>
<dbReference type="GO" id="GO:0001653">
    <property type="term" value="F:peptide receptor activity"/>
    <property type="evidence" value="ECO:0007669"/>
    <property type="project" value="TreeGrafter"/>
</dbReference>
<evidence type="ECO:0000313" key="11">
    <source>
        <dbReference type="Proteomes" id="UP001153069"/>
    </source>
</evidence>
<keyword evidence="6" id="KW-0456">Lyase</keyword>